<evidence type="ECO:0000313" key="1">
    <source>
        <dbReference type="EMBL" id="ADB88095.1"/>
    </source>
</evidence>
<proteinExistence type="predicted"/>
<reference evidence="2" key="1">
    <citation type="journal article" date="2009" name="Proc. Natl. Acad. Sci. U.S.A.">
        <title>Biogeography of the Sulfolobus islandicus pan-genome.</title>
        <authorList>
            <person name="Reno M.L."/>
            <person name="Held N.L."/>
            <person name="Fields C.J."/>
            <person name="Burke P.V."/>
            <person name="Whitaker R.J."/>
        </authorList>
    </citation>
    <scope>NUCLEOTIDE SEQUENCE [LARGE SCALE GENOMIC DNA]</scope>
    <source>
        <strain evidence="2">L.D.8.5 / Lassen #2</strain>
    </source>
</reference>
<sequence>MVKKINTRIYTLITIPSLHFNPLLARKLKDINIYIRSI</sequence>
<dbReference type="AlphaFoldDB" id="D2PF46"/>
<dbReference type="Proteomes" id="UP000001404">
    <property type="component" value="Chromosome"/>
</dbReference>
<gene>
    <name evidence="1" type="ordered locus">LD85_2454</name>
</gene>
<evidence type="ECO:0000313" key="2">
    <source>
        <dbReference type="Proteomes" id="UP000001404"/>
    </source>
</evidence>
<organism evidence="1 2">
    <name type="scientific">Saccharolobus islandicus (strain L.D.8.5 / Lassen #2)</name>
    <name type="common">Sulfolobus islandicus</name>
    <dbReference type="NCBI Taxonomy" id="425944"/>
    <lineage>
        <taxon>Archaea</taxon>
        <taxon>Thermoproteota</taxon>
        <taxon>Thermoprotei</taxon>
        <taxon>Sulfolobales</taxon>
        <taxon>Sulfolobaceae</taxon>
        <taxon>Saccharolobus</taxon>
    </lineage>
</organism>
<accession>D2PF46</accession>
<name>D2PF46_SACI9</name>
<protein>
    <submittedName>
        <fullName evidence="1">Uncharacterized protein</fullName>
    </submittedName>
</protein>
<dbReference type="EMBL" id="CP001731">
    <property type="protein sequence ID" value="ADB88095.1"/>
    <property type="molecule type" value="Genomic_DNA"/>
</dbReference>
<dbReference type="HOGENOM" id="CLU_3323157_0_0_2"/>
<dbReference type="KEGG" id="sii:LD85_2454"/>